<dbReference type="Proteomes" id="UP001218362">
    <property type="component" value="Chromosome"/>
</dbReference>
<dbReference type="PROSITE" id="PS51257">
    <property type="entry name" value="PROKAR_LIPOPROTEIN"/>
    <property type="match status" value="1"/>
</dbReference>
<dbReference type="Gene3D" id="3.10.105.10">
    <property type="entry name" value="Dipeptide-binding Protein, Domain 3"/>
    <property type="match status" value="1"/>
</dbReference>
<feature type="signal peptide" evidence="5">
    <location>
        <begin position="1"/>
        <end position="23"/>
    </location>
</feature>
<keyword evidence="4 5" id="KW-0732">Signal</keyword>
<evidence type="ECO:0000256" key="5">
    <source>
        <dbReference type="SAM" id="SignalP"/>
    </source>
</evidence>
<reference evidence="7" key="1">
    <citation type="submission" date="2023-03" db="EMBL/GenBank/DDBJ databases">
        <title>Andean soil-derived lignocellulolytic bacterial consortium as a source of novel taxa and putative plastic-active enzymes.</title>
        <authorList>
            <person name="Diaz-Garcia L."/>
            <person name="Chuvochina M."/>
            <person name="Feuerriegel G."/>
            <person name="Bunk B."/>
            <person name="Sproer C."/>
            <person name="Streit W.R."/>
            <person name="Rodriguez L.M."/>
            <person name="Overmann J."/>
            <person name="Jimenez D.J."/>
        </authorList>
    </citation>
    <scope>NUCLEOTIDE SEQUENCE</scope>
    <source>
        <strain evidence="7">MAG 26</strain>
    </source>
</reference>
<comment type="similarity">
    <text evidence="2">Belongs to the bacterial solute-binding protein 5 family.</text>
</comment>
<dbReference type="GO" id="GO:0030313">
    <property type="term" value="C:cell envelope"/>
    <property type="evidence" value="ECO:0007669"/>
    <property type="project" value="UniProtKB-SubCell"/>
</dbReference>
<proteinExistence type="inferred from homology"/>
<dbReference type="Gene3D" id="3.40.190.10">
    <property type="entry name" value="Periplasmic binding protein-like II"/>
    <property type="match status" value="1"/>
</dbReference>
<dbReference type="InterPro" id="IPR039424">
    <property type="entry name" value="SBP_5"/>
</dbReference>
<keyword evidence="3" id="KW-0813">Transport</keyword>
<dbReference type="GO" id="GO:0015833">
    <property type="term" value="P:peptide transport"/>
    <property type="evidence" value="ECO:0007669"/>
    <property type="project" value="TreeGrafter"/>
</dbReference>
<name>A0AAJ6BLQ0_9SPHN</name>
<evidence type="ECO:0000256" key="4">
    <source>
        <dbReference type="ARBA" id="ARBA00022729"/>
    </source>
</evidence>
<evidence type="ECO:0000313" key="8">
    <source>
        <dbReference type="Proteomes" id="UP001218362"/>
    </source>
</evidence>
<dbReference type="SUPFAM" id="SSF53850">
    <property type="entry name" value="Periplasmic binding protein-like II"/>
    <property type="match status" value="1"/>
</dbReference>
<sequence length="493" mass="52079">MARFLRLLVQCQIALGLALLAGACGGSDEGALEVAIVGDPGDPFQSGVLLSAAGQHVRAATTEGLVSLDLQGQVIPALADRWIVTDDGTSYIFRLRDGNWANGDELTGESARDALKRAVRRLQGTSIGYDVAQIADIRAMAGRVVEIRLNGPMPDFLQLLAQPELGLTHDGRGTGPMKLTRADGAALLAMISPEDRGLPLAADWKEHVREVRVRGLPAKEAIGLFDKGKADVVLGGRIETLPMIDTGLLSRGTARIDSAIGLFGLAVRRADGFLADPEGREALSMALDRDALLARFAIGGWVSTTRIVAPGLPGDPGTIGERWSALTPAQRHAAATARVAAWARANDGKAPTLTIALPDGPGADLLFDELARQTRAIGIMLTRSKEADADLVLVDRVARYANARWFLNQFHCGLNRGPCSADADAAAAEAAADADPAMRAMLFTEAETDLTALNAYIPIAQPVRWSLVRAGTAGFAGNQWAFHPLPPLAALPK</sequence>
<feature type="domain" description="Solute-binding protein family 5" evidence="6">
    <location>
        <begin position="73"/>
        <end position="385"/>
    </location>
</feature>
<evidence type="ECO:0000256" key="3">
    <source>
        <dbReference type="ARBA" id="ARBA00022448"/>
    </source>
</evidence>
<dbReference type="GO" id="GO:1904680">
    <property type="term" value="F:peptide transmembrane transporter activity"/>
    <property type="evidence" value="ECO:0007669"/>
    <property type="project" value="TreeGrafter"/>
</dbReference>
<comment type="subcellular location">
    <subcellularLocation>
        <location evidence="1">Periplasm</location>
    </subcellularLocation>
</comment>
<evidence type="ECO:0000256" key="2">
    <source>
        <dbReference type="ARBA" id="ARBA00005695"/>
    </source>
</evidence>
<gene>
    <name evidence="7" type="ORF">P0Y56_11190</name>
</gene>
<accession>A0AAJ6BLQ0</accession>
<dbReference type="AlphaFoldDB" id="A0AAJ6BLQ0"/>
<evidence type="ECO:0000259" key="6">
    <source>
        <dbReference type="Pfam" id="PF00496"/>
    </source>
</evidence>
<dbReference type="Pfam" id="PF00496">
    <property type="entry name" value="SBP_bac_5"/>
    <property type="match status" value="1"/>
</dbReference>
<evidence type="ECO:0000313" key="7">
    <source>
        <dbReference type="EMBL" id="WEK45594.1"/>
    </source>
</evidence>
<dbReference type="InterPro" id="IPR000914">
    <property type="entry name" value="SBP_5_dom"/>
</dbReference>
<dbReference type="EMBL" id="CP119316">
    <property type="protein sequence ID" value="WEK45594.1"/>
    <property type="molecule type" value="Genomic_DNA"/>
</dbReference>
<dbReference type="KEGG" id="acob:P0Y56_11190"/>
<dbReference type="PANTHER" id="PTHR30290">
    <property type="entry name" value="PERIPLASMIC BINDING COMPONENT OF ABC TRANSPORTER"/>
    <property type="match status" value="1"/>
</dbReference>
<protein>
    <submittedName>
        <fullName evidence="7">ABC transporter substrate-binding protein</fullName>
    </submittedName>
</protein>
<dbReference type="PANTHER" id="PTHR30290:SF10">
    <property type="entry name" value="PERIPLASMIC OLIGOPEPTIDE-BINDING PROTEIN-RELATED"/>
    <property type="match status" value="1"/>
</dbReference>
<dbReference type="Gene3D" id="3.90.76.10">
    <property type="entry name" value="Dipeptide-binding Protein, Domain 1"/>
    <property type="match status" value="1"/>
</dbReference>
<evidence type="ECO:0000256" key="1">
    <source>
        <dbReference type="ARBA" id="ARBA00004418"/>
    </source>
</evidence>
<organism evidence="7 8">
    <name type="scientific">Candidatus Andeanibacterium colombiense</name>
    <dbReference type="NCBI Taxonomy" id="3121345"/>
    <lineage>
        <taxon>Bacteria</taxon>
        <taxon>Pseudomonadati</taxon>
        <taxon>Pseudomonadota</taxon>
        <taxon>Alphaproteobacteria</taxon>
        <taxon>Sphingomonadales</taxon>
        <taxon>Sphingomonadaceae</taxon>
        <taxon>Candidatus Andeanibacterium</taxon>
    </lineage>
</organism>
<feature type="chain" id="PRO_5042556970" evidence="5">
    <location>
        <begin position="24"/>
        <end position="493"/>
    </location>
</feature>